<organism evidence="1 2">
    <name type="scientific">Mycena maculata</name>
    <dbReference type="NCBI Taxonomy" id="230809"/>
    <lineage>
        <taxon>Eukaryota</taxon>
        <taxon>Fungi</taxon>
        <taxon>Dikarya</taxon>
        <taxon>Basidiomycota</taxon>
        <taxon>Agaricomycotina</taxon>
        <taxon>Agaricomycetes</taxon>
        <taxon>Agaricomycetidae</taxon>
        <taxon>Agaricales</taxon>
        <taxon>Marasmiineae</taxon>
        <taxon>Mycenaceae</taxon>
        <taxon>Mycena</taxon>
    </lineage>
</organism>
<dbReference type="AlphaFoldDB" id="A0AAD7JMG4"/>
<keyword evidence="2" id="KW-1185">Reference proteome</keyword>
<name>A0AAD7JMG4_9AGAR</name>
<accession>A0AAD7JMG4</accession>
<proteinExistence type="predicted"/>
<sequence length="71" mass="7533">MLLPATTLHAFSPLSPASPGPAFLLHHLGPVHAHDGPTCCRSASPPFKQDLEPSRVVTAVPLCDRSWLPKG</sequence>
<dbReference type="Proteomes" id="UP001215280">
    <property type="component" value="Unassembled WGS sequence"/>
</dbReference>
<dbReference type="EMBL" id="JARJLG010000034">
    <property type="protein sequence ID" value="KAJ7765946.1"/>
    <property type="molecule type" value="Genomic_DNA"/>
</dbReference>
<gene>
    <name evidence="1" type="ORF">DFH07DRAFT_1058825</name>
</gene>
<evidence type="ECO:0000313" key="2">
    <source>
        <dbReference type="Proteomes" id="UP001215280"/>
    </source>
</evidence>
<evidence type="ECO:0000313" key="1">
    <source>
        <dbReference type="EMBL" id="KAJ7765946.1"/>
    </source>
</evidence>
<reference evidence="1" key="1">
    <citation type="submission" date="2023-03" db="EMBL/GenBank/DDBJ databases">
        <title>Massive genome expansion in bonnet fungi (Mycena s.s.) driven by repeated elements and novel gene families across ecological guilds.</title>
        <authorList>
            <consortium name="Lawrence Berkeley National Laboratory"/>
            <person name="Harder C.B."/>
            <person name="Miyauchi S."/>
            <person name="Viragh M."/>
            <person name="Kuo A."/>
            <person name="Thoen E."/>
            <person name="Andreopoulos B."/>
            <person name="Lu D."/>
            <person name="Skrede I."/>
            <person name="Drula E."/>
            <person name="Henrissat B."/>
            <person name="Morin E."/>
            <person name="Kohler A."/>
            <person name="Barry K."/>
            <person name="LaButti K."/>
            <person name="Morin E."/>
            <person name="Salamov A."/>
            <person name="Lipzen A."/>
            <person name="Mereny Z."/>
            <person name="Hegedus B."/>
            <person name="Baldrian P."/>
            <person name="Stursova M."/>
            <person name="Weitz H."/>
            <person name="Taylor A."/>
            <person name="Grigoriev I.V."/>
            <person name="Nagy L.G."/>
            <person name="Martin F."/>
            <person name="Kauserud H."/>
        </authorList>
    </citation>
    <scope>NUCLEOTIDE SEQUENCE</scope>
    <source>
        <strain evidence="1">CBHHK188m</strain>
    </source>
</reference>
<protein>
    <submittedName>
        <fullName evidence="1">Uncharacterized protein</fullName>
    </submittedName>
</protein>
<comment type="caution">
    <text evidence="1">The sequence shown here is derived from an EMBL/GenBank/DDBJ whole genome shotgun (WGS) entry which is preliminary data.</text>
</comment>